<proteinExistence type="predicted"/>
<name>A0AAV9LIG0_9SOLN</name>
<dbReference type="EMBL" id="JAWPEI010000006">
    <property type="protein sequence ID" value="KAK4724295.1"/>
    <property type="molecule type" value="Genomic_DNA"/>
</dbReference>
<reference evidence="1 2" key="1">
    <citation type="submission" date="2023-10" db="EMBL/GenBank/DDBJ databases">
        <title>Genome-Wide Identification Analysis in wild type Solanum Pinnatisectum Reveals Some Genes Defensing Phytophthora Infestans.</title>
        <authorList>
            <person name="Sun C."/>
        </authorList>
    </citation>
    <scope>NUCLEOTIDE SEQUENCE [LARGE SCALE GENOMIC DNA]</scope>
    <source>
        <strain evidence="1">LQN</strain>
        <tissue evidence="1">Leaf</tissue>
    </source>
</reference>
<evidence type="ECO:0000313" key="1">
    <source>
        <dbReference type="EMBL" id="KAK4724295.1"/>
    </source>
</evidence>
<evidence type="ECO:0000313" key="2">
    <source>
        <dbReference type="Proteomes" id="UP001311915"/>
    </source>
</evidence>
<gene>
    <name evidence="1" type="ORF">R3W88_027074</name>
</gene>
<keyword evidence="2" id="KW-1185">Reference proteome</keyword>
<dbReference type="Proteomes" id="UP001311915">
    <property type="component" value="Unassembled WGS sequence"/>
</dbReference>
<protein>
    <submittedName>
        <fullName evidence="1">Uncharacterized protein</fullName>
    </submittedName>
</protein>
<dbReference type="AlphaFoldDB" id="A0AAV9LIG0"/>
<comment type="caution">
    <text evidence="1">The sequence shown here is derived from an EMBL/GenBank/DDBJ whole genome shotgun (WGS) entry which is preliminary data.</text>
</comment>
<organism evidence="1 2">
    <name type="scientific">Solanum pinnatisectum</name>
    <name type="common">tansyleaf nightshade</name>
    <dbReference type="NCBI Taxonomy" id="50273"/>
    <lineage>
        <taxon>Eukaryota</taxon>
        <taxon>Viridiplantae</taxon>
        <taxon>Streptophyta</taxon>
        <taxon>Embryophyta</taxon>
        <taxon>Tracheophyta</taxon>
        <taxon>Spermatophyta</taxon>
        <taxon>Magnoliopsida</taxon>
        <taxon>eudicotyledons</taxon>
        <taxon>Gunneridae</taxon>
        <taxon>Pentapetalae</taxon>
        <taxon>asterids</taxon>
        <taxon>lamiids</taxon>
        <taxon>Solanales</taxon>
        <taxon>Solanaceae</taxon>
        <taxon>Solanoideae</taxon>
        <taxon>Solaneae</taxon>
        <taxon>Solanum</taxon>
    </lineage>
</organism>
<accession>A0AAV9LIG0</accession>
<sequence>MNISILLRYSGIWESGVSYERYKSDGIAVGQTISFVNFKSAIATELEIDEMRKNLKI</sequence>